<evidence type="ECO:0000313" key="2">
    <source>
        <dbReference type="Proteomes" id="UP000061489"/>
    </source>
</evidence>
<accession>W5YUW3</accession>
<dbReference type="RefSeq" id="WP_041342885.1">
    <property type="nucleotide sequence ID" value="NZ_CP007151.1"/>
</dbReference>
<organism evidence="1 2">
    <name type="scientific">Marinobacter similis</name>
    <dbReference type="NCBI Taxonomy" id="1420916"/>
    <lineage>
        <taxon>Bacteria</taxon>
        <taxon>Pseudomonadati</taxon>
        <taxon>Pseudomonadota</taxon>
        <taxon>Gammaproteobacteria</taxon>
        <taxon>Pseudomonadales</taxon>
        <taxon>Marinobacteraceae</taxon>
        <taxon>Marinobacter</taxon>
    </lineage>
</organism>
<dbReference type="STRING" id="1420916.AU14_17640"/>
<gene>
    <name evidence="1" type="ORF">AU14_17640</name>
</gene>
<dbReference type="Proteomes" id="UP000061489">
    <property type="component" value="Chromosome"/>
</dbReference>
<dbReference type="EMBL" id="CP007151">
    <property type="protein sequence ID" value="AHI30293.1"/>
    <property type="molecule type" value="Genomic_DNA"/>
</dbReference>
<dbReference type="AlphaFoldDB" id="W5YUW3"/>
<proteinExistence type="predicted"/>
<reference evidence="1 2" key="1">
    <citation type="journal article" date="2014" name="Genome Announc.">
        <title>Draft Genome Sequences of Marinobacter similis A3d10T and Marinobacter salarius R9SW1T.</title>
        <authorList>
            <person name="Ivanova E.P."/>
            <person name="Ng H.J."/>
            <person name="Webb H.K."/>
            <person name="Feng G."/>
            <person name="Oshima K."/>
            <person name="Hattori M."/>
            <person name="Ohkuma M."/>
            <person name="Sergeev A.F."/>
            <person name="Mikhailov V.V."/>
            <person name="Crawford R.J."/>
            <person name="Sawabe T."/>
        </authorList>
    </citation>
    <scope>NUCLEOTIDE SEQUENCE [LARGE SCALE GENOMIC DNA]</scope>
    <source>
        <strain evidence="1 2">A3d10</strain>
    </source>
</reference>
<dbReference type="HOGENOM" id="CLU_1314197_0_0_6"/>
<sequence length="209" mass="24311">MSTYNHENMMSCAIVWESILELRDERKEASPLSKWVVAKWEEIGTCEMREYAVSWAKVVDDLWRHNIWLHECNGPFDWDFVPDVLRYHYLLSGDLELNSKDDFDRAHMAGVLAALTLAGKDFEQYQGFDTRFVTLFKDNKDGYWDDADPTHENAIRSAMGVYGRTSDGLAEHILDLQFDEFMVNRLKHVMTTLKTWLVDNKPHTEGKAA</sequence>
<dbReference type="KEGG" id="msx:AU14_17640"/>
<protein>
    <submittedName>
        <fullName evidence="1">Uncharacterized protein</fullName>
    </submittedName>
</protein>
<name>W5YUW3_9GAMM</name>
<evidence type="ECO:0000313" key="1">
    <source>
        <dbReference type="EMBL" id="AHI30293.1"/>
    </source>
</evidence>
<keyword evidence="2" id="KW-1185">Reference proteome</keyword>